<dbReference type="GO" id="GO:0003677">
    <property type="term" value="F:DNA binding"/>
    <property type="evidence" value="ECO:0007669"/>
    <property type="project" value="InterPro"/>
</dbReference>
<evidence type="ECO:0000259" key="1">
    <source>
        <dbReference type="PROSITE" id="PS50043"/>
    </source>
</evidence>
<dbReference type="InterPro" id="IPR036388">
    <property type="entry name" value="WH-like_DNA-bd_sf"/>
</dbReference>
<keyword evidence="3" id="KW-1185">Reference proteome</keyword>
<dbReference type="KEGG" id="mbet:N8K70_00070"/>
<accession>A0AA97I6G2</accession>
<dbReference type="SUPFAM" id="SSF46894">
    <property type="entry name" value="C-terminal effector domain of the bipartite response regulators"/>
    <property type="match status" value="1"/>
</dbReference>
<evidence type="ECO:0000313" key="2">
    <source>
        <dbReference type="EMBL" id="WOF23097.1"/>
    </source>
</evidence>
<dbReference type="CDD" id="cd06170">
    <property type="entry name" value="LuxR_C_like"/>
    <property type="match status" value="1"/>
</dbReference>
<organism evidence="2 3">
    <name type="scientific">Microbacterium betulae</name>
    <dbReference type="NCBI Taxonomy" id="2981139"/>
    <lineage>
        <taxon>Bacteria</taxon>
        <taxon>Bacillati</taxon>
        <taxon>Actinomycetota</taxon>
        <taxon>Actinomycetes</taxon>
        <taxon>Micrococcales</taxon>
        <taxon>Microbacteriaceae</taxon>
        <taxon>Microbacterium</taxon>
    </lineage>
</organism>
<gene>
    <name evidence="2" type="ORF">N8K70_00070</name>
</gene>
<name>A0AA97I6G2_9MICO</name>
<sequence>MDSQISRAIERADLHALERLGDGLWFEVPRDYGARLLSLLRRLPPETLNGHPQILMAGYLAHQLGSRRSPWSRYQNFYTTWGRRYAATFSSFRHPADVLTAGMIALIGARLRGDFTEAEKIARRVEEHVTHRRGHGAVPWHSDPATHRPGWIAAQRSLTTLLMGRFDDAMTHARMGYEQSTSAAMRSARGNAAAYAALLSALSGSRRHAVEWLRKAEDLSEPSRGIAPFLTAPARIARVVLAIDELDEHRAEAMLIELGDAAAGYEIWPFVAAAWARFDLLFRNPAFGLIRLDETLIAQGATESADRIAGGILLSARADLLLAAGEAQSALALSTAYPANARLRAVAGRAHLRAGQAARAIRASSMPLRRAGSSRDKLDHLLVLATAQLRRGSTADAVALFDTASTYVESSGILSALLEIPQGDLEELCRRTGRMKLYEQVVARAGHHESRPVELVELTPREQIILHALAGDDTLQAIAQSLSVSINTVRSQVRSVYRKLQVSTRDDAIAVATRSGLLGLPPARPAERS</sequence>
<dbReference type="Pfam" id="PF00196">
    <property type="entry name" value="GerE"/>
    <property type="match status" value="1"/>
</dbReference>
<dbReference type="InterPro" id="IPR000792">
    <property type="entry name" value="Tscrpt_reg_LuxR_C"/>
</dbReference>
<dbReference type="InterPro" id="IPR016032">
    <property type="entry name" value="Sig_transdc_resp-reg_C-effctor"/>
</dbReference>
<dbReference type="Proteomes" id="UP001305498">
    <property type="component" value="Chromosome"/>
</dbReference>
<reference evidence="2 3" key="1">
    <citation type="submission" date="2023-02" db="EMBL/GenBank/DDBJ databases">
        <title>Microbacterium betulae sp. nov., isolated from birch wood.</title>
        <authorList>
            <person name="Pasciak M."/>
            <person name="Pawlik K.J."/>
            <person name="Martynowski D."/>
            <person name="Laczmanski L."/>
            <person name="Ciekot J."/>
            <person name="Szponar B."/>
            <person name="Wojcik-Fatla A."/>
            <person name="Mackiewicz B."/>
            <person name="Farian E."/>
            <person name="Cholewa G."/>
            <person name="Cholewa A."/>
            <person name="Dutkiewicz J."/>
        </authorList>
    </citation>
    <scope>NUCLEOTIDE SEQUENCE [LARGE SCALE GENOMIC DNA]</scope>
    <source>
        <strain evidence="2 3">AB</strain>
    </source>
</reference>
<dbReference type="AlphaFoldDB" id="A0AA97I6G2"/>
<dbReference type="EMBL" id="CP118157">
    <property type="protein sequence ID" value="WOF23097.1"/>
    <property type="molecule type" value="Genomic_DNA"/>
</dbReference>
<dbReference type="PROSITE" id="PS50043">
    <property type="entry name" value="HTH_LUXR_2"/>
    <property type="match status" value="1"/>
</dbReference>
<dbReference type="SMART" id="SM00421">
    <property type="entry name" value="HTH_LUXR"/>
    <property type="match status" value="1"/>
</dbReference>
<dbReference type="RefSeq" id="WP_317139567.1">
    <property type="nucleotide sequence ID" value="NZ_CP118157.1"/>
</dbReference>
<dbReference type="Gene3D" id="1.10.10.10">
    <property type="entry name" value="Winged helix-like DNA-binding domain superfamily/Winged helix DNA-binding domain"/>
    <property type="match status" value="1"/>
</dbReference>
<dbReference type="GO" id="GO:0006355">
    <property type="term" value="P:regulation of DNA-templated transcription"/>
    <property type="evidence" value="ECO:0007669"/>
    <property type="project" value="InterPro"/>
</dbReference>
<feature type="domain" description="HTH luxR-type" evidence="1">
    <location>
        <begin position="451"/>
        <end position="516"/>
    </location>
</feature>
<proteinExistence type="predicted"/>
<evidence type="ECO:0000313" key="3">
    <source>
        <dbReference type="Proteomes" id="UP001305498"/>
    </source>
</evidence>
<protein>
    <submittedName>
        <fullName evidence="2">Helix-turn-helix transcriptional regulator</fullName>
    </submittedName>
</protein>